<dbReference type="InterPro" id="IPR023298">
    <property type="entry name" value="ATPase_P-typ_TM_dom_sf"/>
</dbReference>
<dbReference type="InterPro" id="IPR050510">
    <property type="entry name" value="Cation_transp_ATPase_P-type"/>
</dbReference>
<feature type="transmembrane region" description="Helical" evidence="10">
    <location>
        <begin position="1137"/>
        <end position="1156"/>
    </location>
</feature>
<gene>
    <name evidence="12" type="ORF">WCY31_01535</name>
</gene>
<dbReference type="Gene3D" id="3.40.50.1000">
    <property type="entry name" value="HAD superfamily/HAD-like"/>
    <property type="match status" value="1"/>
</dbReference>
<dbReference type="InterPro" id="IPR036412">
    <property type="entry name" value="HAD-like_sf"/>
</dbReference>
<dbReference type="Pfam" id="PF00689">
    <property type="entry name" value="Cation_ATPase_C"/>
    <property type="match status" value="1"/>
</dbReference>
<evidence type="ECO:0000256" key="3">
    <source>
        <dbReference type="ARBA" id="ARBA00022475"/>
    </source>
</evidence>
<feature type="transmembrane region" description="Helical" evidence="10">
    <location>
        <begin position="309"/>
        <end position="328"/>
    </location>
</feature>
<comment type="similarity">
    <text evidence="2">Belongs to the cation transport ATPase (P-type) (TC 3.A.3) family. Type IIA subfamily.</text>
</comment>
<feature type="transmembrane region" description="Helical" evidence="10">
    <location>
        <begin position="1104"/>
        <end position="1125"/>
    </location>
</feature>
<dbReference type="InterPro" id="IPR044492">
    <property type="entry name" value="P_typ_ATPase_HD_dom"/>
</dbReference>
<feature type="transmembrane region" description="Helical" evidence="10">
    <location>
        <begin position="695"/>
        <end position="722"/>
    </location>
</feature>
<keyword evidence="7" id="KW-1278">Translocase</keyword>
<feature type="transmembrane region" description="Helical" evidence="10">
    <location>
        <begin position="501"/>
        <end position="517"/>
    </location>
</feature>
<dbReference type="Pfam" id="PF00690">
    <property type="entry name" value="Cation_ATPase_N"/>
    <property type="match status" value="1"/>
</dbReference>
<feature type="transmembrane region" description="Helical" evidence="10">
    <location>
        <begin position="34"/>
        <end position="50"/>
    </location>
</feature>
<feature type="transmembrane region" description="Helical" evidence="10">
    <location>
        <begin position="120"/>
        <end position="142"/>
    </location>
</feature>
<evidence type="ECO:0000256" key="4">
    <source>
        <dbReference type="ARBA" id="ARBA00022692"/>
    </source>
</evidence>
<evidence type="ECO:0000313" key="12">
    <source>
        <dbReference type="EMBL" id="XAU15394.1"/>
    </source>
</evidence>
<accession>A0ABZ3HAQ6</accession>
<feature type="transmembrane region" description="Helical" evidence="10">
    <location>
        <begin position="154"/>
        <end position="178"/>
    </location>
</feature>
<evidence type="ECO:0000256" key="9">
    <source>
        <dbReference type="ARBA" id="ARBA00023136"/>
    </source>
</evidence>
<feature type="transmembrane region" description="Helical" evidence="10">
    <location>
        <begin position="62"/>
        <end position="82"/>
    </location>
</feature>
<dbReference type="PROSITE" id="PS00154">
    <property type="entry name" value="ATPASE_E1_E2"/>
    <property type="match status" value="1"/>
</dbReference>
<keyword evidence="8 10" id="KW-1133">Transmembrane helix</keyword>
<feature type="transmembrane region" description="Helical" evidence="10">
    <location>
        <begin position="6"/>
        <end position="27"/>
    </location>
</feature>
<dbReference type="InterPro" id="IPR006153">
    <property type="entry name" value="Cation/H_exchanger_TM"/>
</dbReference>
<dbReference type="SFLD" id="SFLDG00002">
    <property type="entry name" value="C1.7:_P-type_atpase_like"/>
    <property type="match status" value="1"/>
</dbReference>
<keyword evidence="4 10" id="KW-0812">Transmembrane</keyword>
<keyword evidence="3" id="KW-1003">Cell membrane</keyword>
<organism evidence="12 13">
    <name type="scientific">Sulfurimonas diazotrophicus</name>
    <dbReference type="NCBI Taxonomy" id="3131939"/>
    <lineage>
        <taxon>Bacteria</taxon>
        <taxon>Pseudomonadati</taxon>
        <taxon>Campylobacterota</taxon>
        <taxon>Epsilonproteobacteria</taxon>
        <taxon>Campylobacterales</taxon>
        <taxon>Sulfurimonadaceae</taxon>
        <taxon>Sulfurimonas</taxon>
    </lineage>
</organism>
<dbReference type="EMBL" id="CP147920">
    <property type="protein sequence ID" value="XAU15394.1"/>
    <property type="molecule type" value="Genomic_DNA"/>
</dbReference>
<dbReference type="InterPro" id="IPR001757">
    <property type="entry name" value="P_typ_ATPase"/>
</dbReference>
<feature type="transmembrane region" description="Helical" evidence="10">
    <location>
        <begin position="1241"/>
        <end position="1264"/>
    </location>
</feature>
<feature type="domain" description="Cation-transporting P-type ATPase N-terminal" evidence="11">
    <location>
        <begin position="423"/>
        <end position="497"/>
    </location>
</feature>
<dbReference type="RefSeq" id="WP_345972880.1">
    <property type="nucleotide sequence ID" value="NZ_CP147920.1"/>
</dbReference>
<evidence type="ECO:0000256" key="1">
    <source>
        <dbReference type="ARBA" id="ARBA00004651"/>
    </source>
</evidence>
<dbReference type="Proteomes" id="UP001447842">
    <property type="component" value="Chromosome"/>
</dbReference>
<dbReference type="InterPro" id="IPR038770">
    <property type="entry name" value="Na+/solute_symporter_sf"/>
</dbReference>
<evidence type="ECO:0000256" key="6">
    <source>
        <dbReference type="ARBA" id="ARBA00022840"/>
    </source>
</evidence>
<dbReference type="Gene3D" id="2.70.150.10">
    <property type="entry name" value="Calcium-transporting ATPase, cytoplasmic transduction domain A"/>
    <property type="match status" value="1"/>
</dbReference>
<dbReference type="InterPro" id="IPR008250">
    <property type="entry name" value="ATPase_P-typ_transduc_dom_A_sf"/>
</dbReference>
<dbReference type="SFLD" id="SFLDF00027">
    <property type="entry name" value="p-type_atpase"/>
    <property type="match status" value="1"/>
</dbReference>
<keyword evidence="13" id="KW-1185">Reference proteome</keyword>
<dbReference type="SMART" id="SM00831">
    <property type="entry name" value="Cation_ATPase_N"/>
    <property type="match status" value="1"/>
</dbReference>
<dbReference type="PANTHER" id="PTHR43294">
    <property type="entry name" value="SODIUM/POTASSIUM-TRANSPORTING ATPASE SUBUNIT ALPHA"/>
    <property type="match status" value="1"/>
</dbReference>
<feature type="transmembrane region" description="Helical" evidence="10">
    <location>
        <begin position="374"/>
        <end position="394"/>
    </location>
</feature>
<dbReference type="Pfam" id="PF00999">
    <property type="entry name" value="Na_H_Exchanger"/>
    <property type="match status" value="1"/>
</dbReference>
<comment type="subcellular location">
    <subcellularLocation>
        <location evidence="1">Cell membrane</location>
        <topology evidence="1">Multi-pass membrane protein</topology>
    </subcellularLocation>
</comment>
<dbReference type="PRINTS" id="PR00119">
    <property type="entry name" value="CATATPASE"/>
</dbReference>
<sequence length="1317" mass="141578">MNDQTLGAFLLLLALLFALTYLLAGLFERLKIPGILAALFVAMGAHYTPIEPMLTQGVNGDVFTVLADLGVLFLLFFIGLQIDTKAMRRQGNDILIATVLNTSVPFLLALGFMLYLDYGWLIAVVIGLTRMPTAEAVIVPIVDEFKLLRTKVGNYIVGAGVMDDVIEVFLVALVSVWIGERSGIITSDAMEVVHILTNTAIFIAVAWGVRSLILVPLSRWLQIKVPNLILLMIIVLFIFGGFAEYVGLGLVVGAIVAGMLMRPVFSGAGKTGAEATKAVRAVSYGFFGIIFFLWIGMSIDLEGLKAAPHLAIGLFLADFIGKTAGILLMVPMKKLTFKEALTIGIGLNVRLTTEIIVAKLLFDAQLIDLQLFTALVAASSFSTIAVPLLFIFIVSRWRSALTGGAKVVSAPLAGIVITETQTPWHAKAIAEVTALLGTDAGTGLDDARAKSRLAEAGPNRIEAVRKEGWGSILLRQFTDVLILILAAAAVVSFAVGEIGDTITILAIIILNGLLGFVQEFKAEKAIEALQKMLSPRCKVLRDGNRSEIDAEVLVPGDVVLLEIGDRVPADLRLLEAVNLKADESALTGESTSVTKSADSIPEATPLAERSDMVWMGTNVTNGYARGVVTGTGMATEFGRIARLTSEVEQTRTPLQKRLAVLGKRLGILSVAVSALVAIMGYLFGKPVMEMFLTGISLAVAVVPEGLPAVVTITLALGVKAMVRQNALLRRLQAAENLGSADVICTDKTGTLTQNQMTVQQIWLFGGGVTLTGSGYDPAGHFEADGRKVDYKGRADLLALLKTGLICNHASLHREAGAWGITGEPTEAALITAAYKAWMAPEDVRIVSEFSFNSERKRMTTVIDENEGRAAYVKGAPEVLLARAASYLEHGEIRPLDAEARSRFEAAYTALAASGLRTLALAMRTLTPETKLDPDTVEQELVLLGIAGIIDPPRPEVPEAIRTAKSAGIAVVMITGDAPLTAMAIAEKIGMHPPRAVTGAELETMNDAALASALQAEAIFARTTPENKLRIVKALQREGMVTAMTGDGVNDAPALKRADIGIAMGMRGTDVAKGASDMLLLDDNFASIVNAVREGRRQYDNIKKFVTYLLSSNIGEVLAIFINILLGGPLLLLPVQILWMNLVTDGMTAVALGMEPAEKGLMRRPPRAGNSAFLQRRGILMILLLGAYIAGATLWIFHYYLASGMAEPQAVMLAQTVAFTAIIVLEKMNVFNYRSLHAPMPIIGFLTNPWLLGAWVMTVSLQAAAVYVPFLQEALHTVALGWQDWLLIFEIALPLFVIVELYKWLEWWGRRNGLPAEA</sequence>
<dbReference type="Pfam" id="PF13246">
    <property type="entry name" value="Cation_ATPase"/>
    <property type="match status" value="1"/>
</dbReference>
<evidence type="ECO:0000256" key="5">
    <source>
        <dbReference type="ARBA" id="ARBA00022741"/>
    </source>
</evidence>
<reference evidence="12 13" key="1">
    <citation type="submission" date="2024-03" db="EMBL/GenBank/DDBJ databases">
        <title>Sulfurimonas sp. HSL3-1.</title>
        <authorList>
            <person name="Wang S."/>
        </authorList>
    </citation>
    <scope>NUCLEOTIDE SEQUENCE [LARGE SCALE GENOMIC DNA]</scope>
    <source>
        <strain evidence="12 13">HSL3-1</strain>
    </source>
</reference>
<dbReference type="NCBIfam" id="TIGR01494">
    <property type="entry name" value="ATPase_P-type"/>
    <property type="match status" value="2"/>
</dbReference>
<dbReference type="PRINTS" id="PR00120">
    <property type="entry name" value="HATPASE"/>
</dbReference>
<name>A0ABZ3HAQ6_9BACT</name>
<dbReference type="Pfam" id="PF00122">
    <property type="entry name" value="E1-E2_ATPase"/>
    <property type="match status" value="1"/>
</dbReference>
<dbReference type="Gene3D" id="1.20.1530.20">
    <property type="match status" value="1"/>
</dbReference>
<feature type="transmembrane region" description="Helical" evidence="10">
    <location>
        <begin position="1177"/>
        <end position="1197"/>
    </location>
</feature>
<evidence type="ECO:0000313" key="13">
    <source>
        <dbReference type="Proteomes" id="UP001447842"/>
    </source>
</evidence>
<dbReference type="Gene3D" id="3.40.1110.10">
    <property type="entry name" value="Calcium-transporting ATPase, cytoplasmic domain N"/>
    <property type="match status" value="1"/>
</dbReference>
<feature type="transmembrane region" description="Helical" evidence="10">
    <location>
        <begin position="665"/>
        <end position="683"/>
    </location>
</feature>
<dbReference type="PANTHER" id="PTHR43294:SF21">
    <property type="entry name" value="CATION TRANSPORTING ATPASE"/>
    <property type="match status" value="1"/>
</dbReference>
<dbReference type="InterPro" id="IPR023299">
    <property type="entry name" value="ATPase_P-typ_cyto_dom_N"/>
</dbReference>
<evidence type="ECO:0000256" key="7">
    <source>
        <dbReference type="ARBA" id="ARBA00022967"/>
    </source>
</evidence>
<feature type="transmembrane region" description="Helical" evidence="10">
    <location>
        <begin position="472"/>
        <end position="495"/>
    </location>
</feature>
<evidence type="ECO:0000259" key="11">
    <source>
        <dbReference type="SMART" id="SM00831"/>
    </source>
</evidence>
<feature type="transmembrane region" description="Helical" evidence="10">
    <location>
        <begin position="94"/>
        <end position="114"/>
    </location>
</feature>
<keyword evidence="5" id="KW-0547">Nucleotide-binding</keyword>
<proteinExistence type="inferred from homology"/>
<feature type="transmembrane region" description="Helical" evidence="10">
    <location>
        <begin position="190"/>
        <end position="209"/>
    </location>
</feature>
<feature type="transmembrane region" description="Helical" evidence="10">
    <location>
        <begin position="245"/>
        <end position="265"/>
    </location>
</feature>
<protein>
    <submittedName>
        <fullName evidence="12">HAD-IC family P-type ATPase</fullName>
    </submittedName>
</protein>
<feature type="transmembrane region" description="Helical" evidence="10">
    <location>
        <begin position="277"/>
        <end position="297"/>
    </location>
</feature>
<feature type="transmembrane region" description="Helical" evidence="10">
    <location>
        <begin position="1284"/>
        <end position="1304"/>
    </location>
</feature>
<evidence type="ECO:0000256" key="8">
    <source>
        <dbReference type="ARBA" id="ARBA00022989"/>
    </source>
</evidence>
<dbReference type="InterPro" id="IPR018303">
    <property type="entry name" value="ATPase_P-typ_P_site"/>
</dbReference>
<evidence type="ECO:0000256" key="2">
    <source>
        <dbReference type="ARBA" id="ARBA00005675"/>
    </source>
</evidence>
<dbReference type="SUPFAM" id="SSF81660">
    <property type="entry name" value="Metal cation-transporting ATPase, ATP-binding domain N"/>
    <property type="match status" value="1"/>
</dbReference>
<dbReference type="SUPFAM" id="SSF56784">
    <property type="entry name" value="HAD-like"/>
    <property type="match status" value="1"/>
</dbReference>
<dbReference type="InterPro" id="IPR006068">
    <property type="entry name" value="ATPase_P-typ_cation-transptr_C"/>
</dbReference>
<dbReference type="SUPFAM" id="SSF81653">
    <property type="entry name" value="Calcium ATPase, transduction domain A"/>
    <property type="match status" value="1"/>
</dbReference>
<keyword evidence="9 10" id="KW-0472">Membrane</keyword>
<dbReference type="SFLD" id="SFLDS00003">
    <property type="entry name" value="Haloacid_Dehalogenase"/>
    <property type="match status" value="1"/>
</dbReference>
<dbReference type="SUPFAM" id="SSF81665">
    <property type="entry name" value="Calcium ATPase, transmembrane domain M"/>
    <property type="match status" value="1"/>
</dbReference>
<dbReference type="InterPro" id="IPR004014">
    <property type="entry name" value="ATPase_P-typ_cation-transptr_N"/>
</dbReference>
<dbReference type="Gene3D" id="1.20.1110.10">
    <property type="entry name" value="Calcium-transporting ATPase, transmembrane domain"/>
    <property type="match status" value="1"/>
</dbReference>
<feature type="transmembrane region" description="Helical" evidence="10">
    <location>
        <begin position="1209"/>
        <end position="1229"/>
    </location>
</feature>
<dbReference type="InterPro" id="IPR059000">
    <property type="entry name" value="ATPase_P-type_domA"/>
</dbReference>
<dbReference type="InterPro" id="IPR023214">
    <property type="entry name" value="HAD_sf"/>
</dbReference>
<keyword evidence="6" id="KW-0067">ATP-binding</keyword>
<evidence type="ECO:0000256" key="10">
    <source>
        <dbReference type="SAM" id="Phobius"/>
    </source>
</evidence>